<dbReference type="Proteomes" id="UP000036932">
    <property type="component" value="Unassembled WGS sequence"/>
</dbReference>
<dbReference type="OrthoDB" id="2461801at2"/>
<keyword evidence="1" id="KW-0805">Transcription regulation</keyword>
<comment type="caution">
    <text evidence="5">The sequence shown here is derived from an EMBL/GenBank/DDBJ whole genome shotgun (WGS) entry which is preliminary data.</text>
</comment>
<evidence type="ECO:0000256" key="1">
    <source>
        <dbReference type="ARBA" id="ARBA00023015"/>
    </source>
</evidence>
<dbReference type="Gene3D" id="3.40.50.1980">
    <property type="entry name" value="Nitrogenase molybdenum iron protein domain"/>
    <property type="match status" value="2"/>
</dbReference>
<reference evidence="6" key="1">
    <citation type="submission" date="2015-08" db="EMBL/GenBank/DDBJ databases">
        <title>Genome sequencing project for genomic taxonomy and phylogenomics of Bacillus-like bacteria.</title>
        <authorList>
            <person name="Liu B."/>
            <person name="Wang J."/>
            <person name="Zhu Y."/>
            <person name="Liu G."/>
            <person name="Chen Q."/>
            <person name="Chen Z."/>
            <person name="Lan J."/>
            <person name="Che J."/>
            <person name="Ge C."/>
            <person name="Shi H."/>
            <person name="Pan Z."/>
            <person name="Liu X."/>
        </authorList>
    </citation>
    <scope>NUCLEOTIDE SEQUENCE [LARGE SCALE GENOMIC DNA]</scope>
    <source>
        <strain evidence="6">FJAT-22460</strain>
    </source>
</reference>
<dbReference type="Pfam" id="PF12833">
    <property type="entry name" value="HTH_18"/>
    <property type="match status" value="1"/>
</dbReference>
<dbReference type="Gene3D" id="1.10.10.60">
    <property type="entry name" value="Homeodomain-like"/>
    <property type="match status" value="2"/>
</dbReference>
<dbReference type="InterPro" id="IPR002491">
    <property type="entry name" value="ABC_transptr_periplasmic_BD"/>
</dbReference>
<proteinExistence type="predicted"/>
<dbReference type="InterPro" id="IPR018060">
    <property type="entry name" value="HTH_AraC"/>
</dbReference>
<evidence type="ECO:0000313" key="5">
    <source>
        <dbReference type="EMBL" id="KOR82431.1"/>
    </source>
</evidence>
<evidence type="ECO:0000256" key="3">
    <source>
        <dbReference type="ARBA" id="ARBA00023163"/>
    </source>
</evidence>
<evidence type="ECO:0000313" key="6">
    <source>
        <dbReference type="Proteomes" id="UP000036932"/>
    </source>
</evidence>
<keyword evidence="6" id="KW-1185">Reference proteome</keyword>
<sequence length="553" mass="63695">MLNLPPNSGSTGDSRSYGGLMARLWNIDIVHGQELYLEQQLAVQPALIIPLSGEISLQQAEQLTRMNKDCVYVCAEGSTFGITSGSHPDSEDREQAAVAILHFDFYGGGPGYDQLHKVDSADLMPSEGVFNIKSKERLQLVCRGIYMDFHSEEPMKHWRAQLDFQELLYRLMADISPYTKHDKRQGLQRVKEFIDTHYNEDLTMEQLANLSELSPKYFVEVFKKMYGCSAMDYLAQVRLNKAKQLMLGSDSLLREVAHMVGYKDEFYFSRKFKKMFGISPSAYMKTRKNKLAMYGSTSLLGYVMPLNFTPYAAPLHPKWSQHYYNVLGPDIPVHLDAYRLNHNKYANLEKLAEARPELIVCAHGVENWEKEQLRLIAPLYEMPGEGWEFDLLSLARMLDKLPEAEQWIEEFHRKISAYRDHLSHAMGGEQRVLTARLHQDAMMAYSHPGIRELLFDYFDFQPALLGTAENNERLTIEQIKELRAEHLLLLVRQDSDTLAYWRKLQASPEWLALSVIREGGFHLLSSYPWREYSPIAMEQMAEEAFLMFSGNCP</sequence>
<evidence type="ECO:0000259" key="4">
    <source>
        <dbReference type="PROSITE" id="PS01124"/>
    </source>
</evidence>
<dbReference type="PANTHER" id="PTHR43280">
    <property type="entry name" value="ARAC-FAMILY TRANSCRIPTIONAL REGULATOR"/>
    <property type="match status" value="1"/>
</dbReference>
<dbReference type="PATRIC" id="fig|1705565.3.peg.5770"/>
<dbReference type="PROSITE" id="PS01124">
    <property type="entry name" value="HTH_ARAC_FAMILY_2"/>
    <property type="match status" value="1"/>
</dbReference>
<accession>A0A0M1NJS3</accession>
<dbReference type="SMART" id="SM00342">
    <property type="entry name" value="HTH_ARAC"/>
    <property type="match status" value="1"/>
</dbReference>
<keyword evidence="3" id="KW-0804">Transcription</keyword>
<dbReference type="EMBL" id="LIUT01000003">
    <property type="protein sequence ID" value="KOR82431.1"/>
    <property type="molecule type" value="Genomic_DNA"/>
</dbReference>
<feature type="domain" description="HTH araC/xylS-type" evidence="4">
    <location>
        <begin position="188"/>
        <end position="286"/>
    </location>
</feature>
<dbReference type="Pfam" id="PF01497">
    <property type="entry name" value="Peripla_BP_2"/>
    <property type="match status" value="1"/>
</dbReference>
<dbReference type="GO" id="GO:0043565">
    <property type="term" value="F:sequence-specific DNA binding"/>
    <property type="evidence" value="ECO:0007669"/>
    <property type="project" value="InterPro"/>
</dbReference>
<dbReference type="SUPFAM" id="SSF46689">
    <property type="entry name" value="Homeodomain-like"/>
    <property type="match status" value="2"/>
</dbReference>
<dbReference type="PRINTS" id="PR00032">
    <property type="entry name" value="HTHARAC"/>
</dbReference>
<dbReference type="InterPro" id="IPR020449">
    <property type="entry name" value="Tscrpt_reg_AraC-type_HTH"/>
</dbReference>
<dbReference type="SUPFAM" id="SSF53807">
    <property type="entry name" value="Helical backbone' metal receptor"/>
    <property type="match status" value="1"/>
</dbReference>
<dbReference type="InterPro" id="IPR009057">
    <property type="entry name" value="Homeodomain-like_sf"/>
</dbReference>
<evidence type="ECO:0000256" key="2">
    <source>
        <dbReference type="ARBA" id="ARBA00023125"/>
    </source>
</evidence>
<name>A0A0M1NJS3_9BACL</name>
<dbReference type="GO" id="GO:0003700">
    <property type="term" value="F:DNA-binding transcription factor activity"/>
    <property type="evidence" value="ECO:0007669"/>
    <property type="project" value="InterPro"/>
</dbReference>
<keyword evidence="2" id="KW-0238">DNA-binding</keyword>
<dbReference type="AlphaFoldDB" id="A0A0M1NJS3"/>
<organism evidence="5 6">
    <name type="scientific">Paenibacillus solani</name>
    <dbReference type="NCBI Taxonomy" id="1705565"/>
    <lineage>
        <taxon>Bacteria</taxon>
        <taxon>Bacillati</taxon>
        <taxon>Bacillota</taxon>
        <taxon>Bacilli</taxon>
        <taxon>Bacillales</taxon>
        <taxon>Paenibacillaceae</taxon>
        <taxon>Paenibacillus</taxon>
    </lineage>
</organism>
<dbReference type="PROSITE" id="PS00041">
    <property type="entry name" value="HTH_ARAC_FAMILY_1"/>
    <property type="match status" value="1"/>
</dbReference>
<dbReference type="PANTHER" id="PTHR43280:SF28">
    <property type="entry name" value="HTH-TYPE TRANSCRIPTIONAL ACTIVATOR RHAS"/>
    <property type="match status" value="1"/>
</dbReference>
<protein>
    <submittedName>
        <fullName evidence="5">AraC family transcriptional regulator</fullName>
    </submittedName>
</protein>
<gene>
    <name evidence="5" type="ORF">AM231_19090</name>
</gene>
<dbReference type="InterPro" id="IPR018062">
    <property type="entry name" value="HTH_AraC-typ_CS"/>
</dbReference>